<evidence type="ECO:0000313" key="2">
    <source>
        <dbReference type="EMBL" id="TWH22896.1"/>
    </source>
</evidence>
<protein>
    <submittedName>
        <fullName evidence="2">FhuF-like iron-sulfur protein</fullName>
    </submittedName>
</protein>
<feature type="domain" description="Ferric siderophore reductase C-terminal" evidence="1">
    <location>
        <begin position="179"/>
        <end position="199"/>
    </location>
</feature>
<dbReference type="AlphaFoldDB" id="A0A660CHR0"/>
<evidence type="ECO:0000313" key="3">
    <source>
        <dbReference type="Proteomes" id="UP000317303"/>
    </source>
</evidence>
<dbReference type="EMBL" id="VLJV01000001">
    <property type="protein sequence ID" value="TWH22896.1"/>
    <property type="molecule type" value="Genomic_DNA"/>
</dbReference>
<comment type="caution">
    <text evidence="2">The sequence shown here is derived from an EMBL/GenBank/DDBJ whole genome shotgun (WGS) entry which is preliminary data.</text>
</comment>
<reference evidence="2 3" key="1">
    <citation type="submission" date="2019-07" db="EMBL/GenBank/DDBJ databases">
        <title>R&amp;d 2014.</title>
        <authorList>
            <person name="Klenk H.-P."/>
        </authorList>
    </citation>
    <scope>NUCLEOTIDE SEQUENCE [LARGE SCALE GENOMIC DNA]</scope>
    <source>
        <strain evidence="2 3">DSM 43194</strain>
    </source>
</reference>
<evidence type="ECO:0000259" key="1">
    <source>
        <dbReference type="Pfam" id="PF11575"/>
    </source>
</evidence>
<dbReference type="GO" id="GO:0051537">
    <property type="term" value="F:2 iron, 2 sulfur cluster binding"/>
    <property type="evidence" value="ECO:0007669"/>
    <property type="project" value="InterPro"/>
</dbReference>
<sequence>MTEVPATVLADRAWLREDLRRSATLYGRAGDRVLGTIRWYSASSMLVAPALEPWVHTGVARDPALDAVVLDVHGDGRILDARSVRTLEGGLAALADAFATALGAVVTAMAEVSGASERSLWAIAADSIGNRLLWAGTALGRGDEAVRLAGELGEAVAAAGAPMPRPLFTDVGGTPVVRRTSCCLIYEIPGGQKCTSCPKQTPAERTRRLRNLLG</sequence>
<accession>A0A660CHR0</accession>
<dbReference type="OrthoDB" id="3290158at2"/>
<dbReference type="Proteomes" id="UP000317303">
    <property type="component" value="Unassembled WGS sequence"/>
</dbReference>
<organism evidence="2 3">
    <name type="scientific">Prauserella rugosa</name>
    <dbReference type="NCBI Taxonomy" id="43354"/>
    <lineage>
        <taxon>Bacteria</taxon>
        <taxon>Bacillati</taxon>
        <taxon>Actinomycetota</taxon>
        <taxon>Actinomycetes</taxon>
        <taxon>Pseudonocardiales</taxon>
        <taxon>Pseudonocardiaceae</taxon>
        <taxon>Prauserella</taxon>
    </lineage>
</organism>
<dbReference type="Pfam" id="PF11575">
    <property type="entry name" value="FhuF_C"/>
    <property type="match status" value="1"/>
</dbReference>
<name>A0A660CHR0_9PSEU</name>
<dbReference type="RefSeq" id="WP_030531231.1">
    <property type="nucleotide sequence ID" value="NZ_JOIJ01000004.1"/>
</dbReference>
<proteinExistence type="predicted"/>
<gene>
    <name evidence="2" type="ORF">JD82_04788</name>
</gene>
<dbReference type="InterPro" id="IPR024726">
    <property type="entry name" value="FhuF_C"/>
</dbReference>
<keyword evidence="3" id="KW-1185">Reference proteome</keyword>